<reference evidence="1" key="1">
    <citation type="submission" date="2020-06" db="EMBL/GenBank/DDBJ databases">
        <title>WGS assembly of Ceratodon purpureus strain R40.</title>
        <authorList>
            <person name="Carey S.B."/>
            <person name="Jenkins J."/>
            <person name="Shu S."/>
            <person name="Lovell J.T."/>
            <person name="Sreedasyam A."/>
            <person name="Maumus F."/>
            <person name="Tiley G.P."/>
            <person name="Fernandez-Pozo N."/>
            <person name="Barry K."/>
            <person name="Chen C."/>
            <person name="Wang M."/>
            <person name="Lipzen A."/>
            <person name="Daum C."/>
            <person name="Saski C.A."/>
            <person name="Payton A.C."/>
            <person name="Mcbreen J.C."/>
            <person name="Conrad R.E."/>
            <person name="Kollar L.M."/>
            <person name="Olsson S."/>
            <person name="Huttunen S."/>
            <person name="Landis J.B."/>
            <person name="Wickett N.J."/>
            <person name="Johnson M.G."/>
            <person name="Rensing S.A."/>
            <person name="Grimwood J."/>
            <person name="Schmutz J."/>
            <person name="Mcdaniel S.F."/>
        </authorList>
    </citation>
    <scope>NUCLEOTIDE SEQUENCE</scope>
    <source>
        <strain evidence="1">R40</strain>
    </source>
</reference>
<dbReference type="EMBL" id="CM026426">
    <property type="protein sequence ID" value="KAG0575004.1"/>
    <property type="molecule type" value="Genomic_DNA"/>
</dbReference>
<accession>A0A8T0HVF8</accession>
<evidence type="ECO:0000313" key="1">
    <source>
        <dbReference type="EMBL" id="KAG0575004.1"/>
    </source>
</evidence>
<dbReference type="Proteomes" id="UP000822688">
    <property type="component" value="Chromosome V"/>
</dbReference>
<gene>
    <name evidence="1" type="ORF">KC19_VG310100</name>
</gene>
<protein>
    <submittedName>
        <fullName evidence="1">Uncharacterized protein</fullName>
    </submittedName>
</protein>
<keyword evidence="2" id="KW-1185">Reference proteome</keyword>
<name>A0A8T0HVF8_CERPU</name>
<sequence>MPSVRFHSAVALSRLPEINSMARWRYQASTSGLVKMIWSSRLAMRFFKASCVQDASLSMVGGIGFPFATAMPADLATFAEKDPRSEYQSLGCCFASVDCRTTCISLLFCMPMLMSSSHTNFWNNFMSANTSSSLQKHPTTHRRC</sequence>
<dbReference type="AlphaFoldDB" id="A0A8T0HVF8"/>
<organism evidence="1 2">
    <name type="scientific">Ceratodon purpureus</name>
    <name type="common">Fire moss</name>
    <name type="synonym">Dicranum purpureum</name>
    <dbReference type="NCBI Taxonomy" id="3225"/>
    <lineage>
        <taxon>Eukaryota</taxon>
        <taxon>Viridiplantae</taxon>
        <taxon>Streptophyta</taxon>
        <taxon>Embryophyta</taxon>
        <taxon>Bryophyta</taxon>
        <taxon>Bryophytina</taxon>
        <taxon>Bryopsida</taxon>
        <taxon>Dicranidae</taxon>
        <taxon>Pseudoditrichales</taxon>
        <taxon>Ditrichaceae</taxon>
        <taxon>Ceratodon</taxon>
    </lineage>
</organism>
<evidence type="ECO:0000313" key="2">
    <source>
        <dbReference type="Proteomes" id="UP000822688"/>
    </source>
</evidence>
<proteinExistence type="predicted"/>
<comment type="caution">
    <text evidence="1">The sequence shown here is derived from an EMBL/GenBank/DDBJ whole genome shotgun (WGS) entry which is preliminary data.</text>
</comment>